<feature type="disulfide bond" evidence="8">
    <location>
        <begin position="628"/>
        <end position="646"/>
    </location>
</feature>
<feature type="region of interest" description="Disordered" evidence="9">
    <location>
        <begin position="1"/>
        <end position="28"/>
    </location>
</feature>
<dbReference type="STRING" id="6210.W6UNK1"/>
<dbReference type="PROSITE" id="PS50068">
    <property type="entry name" value="LDLRA_2"/>
    <property type="match status" value="7"/>
</dbReference>
<feature type="compositionally biased region" description="Polar residues" evidence="9">
    <location>
        <begin position="11"/>
        <end position="27"/>
    </location>
</feature>
<dbReference type="OMA" id="VCDSMED"/>
<feature type="disulfide bond" evidence="8">
    <location>
        <begin position="311"/>
        <end position="323"/>
    </location>
</feature>
<dbReference type="InterPro" id="IPR036055">
    <property type="entry name" value="LDL_receptor-like_sf"/>
</dbReference>
<dbReference type="InterPro" id="IPR007110">
    <property type="entry name" value="Ig-like_dom"/>
</dbReference>
<dbReference type="GO" id="GO:0016192">
    <property type="term" value="P:vesicle-mediated transport"/>
    <property type="evidence" value="ECO:0007669"/>
    <property type="project" value="UniProtKB-ARBA"/>
</dbReference>
<protein>
    <submittedName>
        <fullName evidence="11">Basement membrane-specific heparan sulfate proteoglycan core protein</fullName>
    </submittedName>
</protein>
<dbReference type="PANTHER" id="PTHR24270">
    <property type="entry name" value="LOW-DENSITY LIPOPROTEIN RECEPTOR-RELATED"/>
    <property type="match status" value="1"/>
</dbReference>
<dbReference type="SMART" id="SM00192">
    <property type="entry name" value="LDLa"/>
    <property type="match status" value="7"/>
</dbReference>
<accession>W6UNK1</accession>
<feature type="disulfide bond" evidence="8">
    <location>
        <begin position="771"/>
        <end position="789"/>
    </location>
</feature>
<dbReference type="EMBL" id="APAU02000010">
    <property type="protein sequence ID" value="EUB62793.1"/>
    <property type="molecule type" value="Genomic_DNA"/>
</dbReference>
<gene>
    <name evidence="11" type="ORF">EGR_02234</name>
</gene>
<dbReference type="Gene3D" id="4.10.400.10">
    <property type="entry name" value="Low-density Lipoprotein Receptor"/>
    <property type="match status" value="6"/>
</dbReference>
<dbReference type="SMART" id="SM00409">
    <property type="entry name" value="IG"/>
    <property type="match status" value="2"/>
</dbReference>
<dbReference type="InterPro" id="IPR003598">
    <property type="entry name" value="Ig_sub2"/>
</dbReference>
<dbReference type="CTD" id="36337949"/>
<organism evidence="11 12">
    <name type="scientific">Echinococcus granulosus</name>
    <name type="common">Hydatid tapeworm</name>
    <dbReference type="NCBI Taxonomy" id="6210"/>
    <lineage>
        <taxon>Eukaryota</taxon>
        <taxon>Metazoa</taxon>
        <taxon>Spiralia</taxon>
        <taxon>Lophotrochozoa</taxon>
        <taxon>Platyhelminthes</taxon>
        <taxon>Cestoda</taxon>
        <taxon>Eucestoda</taxon>
        <taxon>Cyclophyllidea</taxon>
        <taxon>Taeniidae</taxon>
        <taxon>Echinococcus</taxon>
        <taxon>Echinococcus granulosus group</taxon>
    </lineage>
</organism>
<dbReference type="OrthoDB" id="10013209at2759"/>
<evidence type="ECO:0000256" key="2">
    <source>
        <dbReference type="ARBA" id="ARBA00004308"/>
    </source>
</evidence>
<name>W6UNK1_ECHGR</name>
<feature type="disulfide bond" evidence="8">
    <location>
        <begin position="829"/>
        <end position="844"/>
    </location>
</feature>
<evidence type="ECO:0000256" key="4">
    <source>
        <dbReference type="ARBA" id="ARBA00022737"/>
    </source>
</evidence>
<keyword evidence="7 8" id="KW-1015">Disulfide bond</keyword>
<feature type="disulfide bond" evidence="8">
    <location>
        <begin position="875"/>
        <end position="890"/>
    </location>
</feature>
<dbReference type="SUPFAM" id="SSF57424">
    <property type="entry name" value="LDL receptor-like module"/>
    <property type="match status" value="6"/>
</dbReference>
<keyword evidence="6" id="KW-0472">Membrane</keyword>
<evidence type="ECO:0000256" key="7">
    <source>
        <dbReference type="ARBA" id="ARBA00023157"/>
    </source>
</evidence>
<dbReference type="SUPFAM" id="SSF48726">
    <property type="entry name" value="Immunoglobulin"/>
    <property type="match status" value="1"/>
</dbReference>
<feature type="disulfide bond" evidence="8">
    <location>
        <begin position="184"/>
        <end position="202"/>
    </location>
</feature>
<evidence type="ECO:0000313" key="11">
    <source>
        <dbReference type="EMBL" id="EUB62793.1"/>
    </source>
</evidence>
<dbReference type="PRINTS" id="PR00261">
    <property type="entry name" value="LDLRECEPTOR"/>
</dbReference>
<evidence type="ECO:0000259" key="10">
    <source>
        <dbReference type="PROSITE" id="PS50835"/>
    </source>
</evidence>
<dbReference type="PROSITE" id="PS50835">
    <property type="entry name" value="IG_LIKE"/>
    <property type="match status" value="1"/>
</dbReference>
<proteinExistence type="predicted"/>
<feature type="disulfide bond" evidence="8">
    <location>
        <begin position="318"/>
        <end position="336"/>
    </location>
</feature>
<feature type="disulfide bond" evidence="8">
    <location>
        <begin position="764"/>
        <end position="776"/>
    </location>
</feature>
<dbReference type="KEGG" id="egl:EGR_02234"/>
<dbReference type="InterPro" id="IPR036179">
    <property type="entry name" value="Ig-like_dom_sf"/>
</dbReference>
<evidence type="ECO:0000256" key="1">
    <source>
        <dbReference type="ARBA" id="ARBA00004167"/>
    </source>
</evidence>
<sequence>MSKGPKYRFNKTASTAKSEQVFPSSNLGHPKPPLIIDPRMVDMPAWQMFEFVCSSTDGSRVEAYFSPDDGRVGEDPRFRVKPIRHPIFVDPPHIYKPAWVAFEFVCRSSTGSPIAAIFVGDGSRVELDPRFTVTTYNTSTIIVKAPRGLRDIDDLTIQCVLPTGQKKNVTITIASSCGEGYTQCDDGNCIPQTKLCDGIAQCPDHSDEDKAFCKTLLRPPVIVTPPVVEAPAWKPFQFTCVSTDGSQMNAVFKADGSSVYLDPRFRITRYNISALRITAPEGLRDKEDVEIECVTPTGQRSDVSITIFDECERNYTKCKDGACIPETQLCDGTAQCRDRSDENPLFCKGFTCLLITKPLLTITIVRISATRYDPPLDIVRICEVFVCISGVSQRLVTVQLCYIRHPPWVPFSFVCVFPVGQKPDIIFADDKRSVQRDPRFTVRRVNSSSVEVTATRGLRGDQETILLECVTDGGLRGNVTILIDDMCKPGSMQCRNGRCRPIAEFCDGKSDCTDESDELKEFCDVKVPNLVLTPSRVVAQPWRQFRTVCVSPSGSQPTFVFSKNQSPVERDQRYLIRHINATSVELAAPLGLRGQEDVDEIKCTNAVGESVDFEVVIVSPCRAGQMTCQDGTCFPASWFCDGRYDCYDKSDERRDFCPEPTRTPSPRPTGVRFSPSKQRVRPGQEIRLECSALSSDVLQHPIVEFANGTSVTVDPQFRVEYPQPGRSVVTIPRGAEVSQRHMEFQCYLPWSDKSRAEVFVDQVCAAGQRRCDDGHCIYLGQFCDGRRDCADGSDELPHNCDACDPISRPCGVVNGEEPKVPYFQEHWRCDGENDCGNGFDELNCENYTRVPGQRCGSPRYDCSSDGSQVPLAYQCDGQPDCLNGEDEMNCMRPTIYSEGWVSRYEVRRGQDLVIECEVLGVPPPAIIWRFNWGCLPQSVRTRVEPVSSRFGCTGSRSRLTIRNVQEGDDGIYNCEGITGVDRALSQDIFVILVD</sequence>
<comment type="subcellular location">
    <subcellularLocation>
        <location evidence="2">Endomembrane system</location>
    </subcellularLocation>
    <subcellularLocation>
        <location evidence="1">Membrane</location>
        <topology evidence="1">Single-pass membrane protein</topology>
    </subcellularLocation>
</comment>
<dbReference type="GeneID" id="36337949"/>
<dbReference type="SMART" id="SM00408">
    <property type="entry name" value="IGc2"/>
    <property type="match status" value="1"/>
</dbReference>
<dbReference type="InterPro" id="IPR023415">
    <property type="entry name" value="LDLR_class-A_CS"/>
</dbReference>
<dbReference type="InterPro" id="IPR013783">
    <property type="entry name" value="Ig-like_fold"/>
</dbReference>
<evidence type="ECO:0000256" key="3">
    <source>
        <dbReference type="ARBA" id="ARBA00022692"/>
    </source>
</evidence>
<comment type="caution">
    <text evidence="8">Lacks conserved residue(s) required for the propagation of feature annotation.</text>
</comment>
<dbReference type="CDD" id="cd00112">
    <property type="entry name" value="LDLa"/>
    <property type="match status" value="7"/>
</dbReference>
<feature type="disulfide bond" evidence="8">
    <location>
        <begin position="177"/>
        <end position="189"/>
    </location>
</feature>
<dbReference type="GO" id="GO:0005886">
    <property type="term" value="C:plasma membrane"/>
    <property type="evidence" value="ECO:0007669"/>
    <property type="project" value="TreeGrafter"/>
</dbReference>
<feature type="region of interest" description="Disordered" evidence="9">
    <location>
        <begin position="657"/>
        <end position="678"/>
    </location>
</feature>
<feature type="disulfide bond" evidence="8">
    <location>
        <begin position="621"/>
        <end position="633"/>
    </location>
</feature>
<dbReference type="RefSeq" id="XP_024353989.1">
    <property type="nucleotide sequence ID" value="XM_024491483.1"/>
</dbReference>
<dbReference type="PROSITE" id="PS01209">
    <property type="entry name" value="LDLRA_1"/>
    <property type="match status" value="3"/>
</dbReference>
<dbReference type="Gene3D" id="4.10.1220.10">
    <property type="entry name" value="EGF-type module"/>
    <property type="match status" value="1"/>
</dbReference>
<dbReference type="AlphaFoldDB" id="W6UNK1"/>
<feature type="domain" description="Ig-like" evidence="10">
    <location>
        <begin position="893"/>
        <end position="985"/>
    </location>
</feature>
<dbReference type="InterPro" id="IPR003599">
    <property type="entry name" value="Ig_sub"/>
</dbReference>
<keyword evidence="5" id="KW-1133">Transmembrane helix</keyword>
<feature type="disulfide bond" evidence="8">
    <location>
        <begin position="494"/>
        <end position="512"/>
    </location>
</feature>
<dbReference type="InterPro" id="IPR002172">
    <property type="entry name" value="LDrepeatLR_classA_rpt"/>
</dbReference>
<dbReference type="Gene3D" id="2.60.40.10">
    <property type="entry name" value="Immunoglobulins"/>
    <property type="match status" value="1"/>
</dbReference>
<dbReference type="GO" id="GO:0012505">
    <property type="term" value="C:endomembrane system"/>
    <property type="evidence" value="ECO:0007669"/>
    <property type="project" value="UniProtKB-SubCell"/>
</dbReference>
<evidence type="ECO:0000313" key="12">
    <source>
        <dbReference type="Proteomes" id="UP000019149"/>
    </source>
</evidence>
<keyword evidence="12" id="KW-1185">Reference proteome</keyword>
<dbReference type="Proteomes" id="UP000019149">
    <property type="component" value="Unassembled WGS sequence"/>
</dbReference>
<dbReference type="Pfam" id="PF13927">
    <property type="entry name" value="Ig_3"/>
    <property type="match status" value="1"/>
</dbReference>
<evidence type="ECO:0000256" key="9">
    <source>
        <dbReference type="SAM" id="MobiDB-lite"/>
    </source>
</evidence>
<evidence type="ECO:0000256" key="8">
    <source>
        <dbReference type="PROSITE-ProRule" id="PRU00124"/>
    </source>
</evidence>
<evidence type="ECO:0000256" key="6">
    <source>
        <dbReference type="ARBA" id="ARBA00023136"/>
    </source>
</evidence>
<reference evidence="11 12" key="1">
    <citation type="journal article" date="2013" name="Nat. Genet.">
        <title>The genome of the hydatid tapeworm Echinococcus granulosus.</title>
        <authorList>
            <person name="Zheng H."/>
            <person name="Zhang W."/>
            <person name="Zhang L."/>
            <person name="Zhang Z."/>
            <person name="Li J."/>
            <person name="Lu G."/>
            <person name="Zhu Y."/>
            <person name="Wang Y."/>
            <person name="Huang Y."/>
            <person name="Liu J."/>
            <person name="Kang H."/>
            <person name="Chen J."/>
            <person name="Wang L."/>
            <person name="Chen A."/>
            <person name="Yu S."/>
            <person name="Gao Z."/>
            <person name="Jin L."/>
            <person name="Gu W."/>
            <person name="Wang Z."/>
            <person name="Zhao L."/>
            <person name="Shi B."/>
            <person name="Wen H."/>
            <person name="Lin R."/>
            <person name="Jones M.K."/>
            <person name="Brejova B."/>
            <person name="Vinar T."/>
            <person name="Zhao G."/>
            <person name="McManus D.P."/>
            <person name="Chen Z."/>
            <person name="Zhou Y."/>
            <person name="Wang S."/>
        </authorList>
    </citation>
    <scope>NUCLEOTIDE SEQUENCE [LARGE SCALE GENOMIC DNA]</scope>
</reference>
<dbReference type="Pfam" id="PF00057">
    <property type="entry name" value="Ldl_recept_a"/>
    <property type="match status" value="6"/>
</dbReference>
<dbReference type="InterPro" id="IPR050685">
    <property type="entry name" value="LDLR"/>
</dbReference>
<keyword evidence="4" id="KW-0677">Repeat</keyword>
<feature type="disulfide bond" evidence="8">
    <location>
        <begin position="487"/>
        <end position="499"/>
    </location>
</feature>
<keyword evidence="3" id="KW-0812">Transmembrane</keyword>
<comment type="caution">
    <text evidence="11">The sequence shown here is derived from an EMBL/GenBank/DDBJ whole genome shotgun (WGS) entry which is preliminary data.</text>
</comment>
<evidence type="ECO:0000256" key="5">
    <source>
        <dbReference type="ARBA" id="ARBA00022989"/>
    </source>
</evidence>